<name>A0A6N3E313_EUBLI</name>
<accession>A0A6N3E313</accession>
<evidence type="ECO:0000313" key="1">
    <source>
        <dbReference type="EMBL" id="VYU34108.1"/>
    </source>
</evidence>
<evidence type="ECO:0008006" key="2">
    <source>
        <dbReference type="Google" id="ProtNLM"/>
    </source>
</evidence>
<dbReference type="EMBL" id="CACRTR010000009">
    <property type="protein sequence ID" value="VYU34108.1"/>
    <property type="molecule type" value="Genomic_DNA"/>
</dbReference>
<proteinExistence type="predicted"/>
<organism evidence="1">
    <name type="scientific">Eubacterium limosum</name>
    <dbReference type="NCBI Taxonomy" id="1736"/>
    <lineage>
        <taxon>Bacteria</taxon>
        <taxon>Bacillati</taxon>
        <taxon>Bacillota</taxon>
        <taxon>Clostridia</taxon>
        <taxon>Eubacteriales</taxon>
        <taxon>Eubacteriaceae</taxon>
        <taxon>Eubacterium</taxon>
    </lineage>
</organism>
<sequence length="579" mass="68068">MLKECLDVFKKIYEEKGESLILDTYVPAEGSYVLVDRNGAIKEIKELPKQKEPPEDFESFIEKDYLSALIDMNKPIDKKKVIHSNNYYAFWVKKDSIRPDKNGKVKLTQEIIDDYYGLLKAPENKYRKKGLELYEVVEAEIGKPDLEMIERHKDWIKNNIFSIVQDNHLKDDKSYLKIYFDANKEAYQRENRRYVIPNVYNTTDYNVPVEDKIFGLPNDNMGLNAKKPYLENKTRKNTMPYLISTEEVAVQKKFFDYLYNQACLGKSNIYLNEEDGIIALSNNESLKRSFRGYYLRIQKGKELEIHDFDEITGFEAEIEPIELKQYIPVPEKNATDLVYEKVKKLEDVKILINSVFFKKFLITNFFTDAKDIRLNDTKVKEELLRCRTGYFNWFFKGESVAVRSFFSESSLVLIKNSILNRHIPKAIEQFNVRESILNYFEGGERMEQTYEEIFERLSEMINSDTRSTIEDDAMYYYAAGQIAQFLLSLNQSSKPTPALVNPVINARTAQQLQVVLERLYKKYNYAIKYPQRISRLYSMFLLHIPENKKTDSQMLIAGYLDRSLVYEKKNKNEGEAENE</sequence>
<protein>
    <recommendedName>
        <fullName evidence="2">CRISPR-associated protein Csh1</fullName>
    </recommendedName>
</protein>
<reference evidence="1" key="1">
    <citation type="submission" date="2019-11" db="EMBL/GenBank/DDBJ databases">
        <authorList>
            <person name="Feng L."/>
        </authorList>
    </citation>
    <scope>NUCLEOTIDE SEQUENCE</scope>
    <source>
        <strain evidence="1">ElimosumLFYP34</strain>
    </source>
</reference>
<dbReference type="AlphaFoldDB" id="A0A6N3E313"/>
<gene>
    <name evidence="1" type="ORF">ELLFYP34_03294</name>
</gene>